<protein>
    <submittedName>
        <fullName evidence="3">Neuropeptide-Like Protein</fullName>
    </submittedName>
</protein>
<dbReference type="WBParaSite" id="Pan_g5427.t2">
    <property type="protein sequence ID" value="Pan_g5427.t2"/>
    <property type="gene ID" value="Pan_g5427"/>
</dbReference>
<reference evidence="3" key="2">
    <citation type="submission" date="2020-10" db="UniProtKB">
        <authorList>
            <consortium name="WormBaseParasite"/>
        </authorList>
    </citation>
    <scope>IDENTIFICATION</scope>
</reference>
<reference evidence="2" key="1">
    <citation type="journal article" date="2013" name="Genetics">
        <title>The draft genome and transcriptome of Panagrellus redivivus are shaped by the harsh demands of a free-living lifestyle.</title>
        <authorList>
            <person name="Srinivasan J."/>
            <person name="Dillman A.R."/>
            <person name="Macchietto M.G."/>
            <person name="Heikkinen L."/>
            <person name="Lakso M."/>
            <person name="Fracchia K.M."/>
            <person name="Antoshechkin I."/>
            <person name="Mortazavi A."/>
            <person name="Wong G."/>
            <person name="Sternberg P.W."/>
        </authorList>
    </citation>
    <scope>NUCLEOTIDE SEQUENCE [LARGE SCALE GENOMIC DNA]</scope>
    <source>
        <strain evidence="2">MT8872</strain>
    </source>
</reference>
<organism evidence="2 3">
    <name type="scientific">Panagrellus redivivus</name>
    <name type="common">Microworm</name>
    <dbReference type="NCBI Taxonomy" id="6233"/>
    <lineage>
        <taxon>Eukaryota</taxon>
        <taxon>Metazoa</taxon>
        <taxon>Ecdysozoa</taxon>
        <taxon>Nematoda</taxon>
        <taxon>Chromadorea</taxon>
        <taxon>Rhabditida</taxon>
        <taxon>Tylenchina</taxon>
        <taxon>Panagrolaimomorpha</taxon>
        <taxon>Panagrolaimoidea</taxon>
        <taxon>Panagrolaimidae</taxon>
        <taxon>Panagrellus</taxon>
    </lineage>
</organism>
<keyword evidence="1" id="KW-0732">Signal</keyword>
<dbReference type="AlphaFoldDB" id="A0A7E4VZM6"/>
<feature type="chain" id="PRO_5028877868" evidence="1">
    <location>
        <begin position="25"/>
        <end position="101"/>
    </location>
</feature>
<dbReference type="Proteomes" id="UP000492821">
    <property type="component" value="Unassembled WGS sequence"/>
</dbReference>
<accession>A0A7E4VZM6</accession>
<evidence type="ECO:0000313" key="3">
    <source>
        <dbReference type="WBParaSite" id="Pan_g5427.t2"/>
    </source>
</evidence>
<keyword evidence="2" id="KW-1185">Reference proteome</keyword>
<sequence length="101" mass="11286">MAALNYHLFALLVSVCLFSLQTEAGTWLSFKLTDPKTGGLEAEPRMVAMPVAPQVRSASEGDLLRLLKGCNDNLSKRSFIEHSKRDAAMCRDLMDFVARRR</sequence>
<proteinExistence type="predicted"/>
<evidence type="ECO:0000313" key="2">
    <source>
        <dbReference type="Proteomes" id="UP000492821"/>
    </source>
</evidence>
<name>A0A7E4VZM6_PANRE</name>
<evidence type="ECO:0000256" key="1">
    <source>
        <dbReference type="SAM" id="SignalP"/>
    </source>
</evidence>
<feature type="signal peptide" evidence="1">
    <location>
        <begin position="1"/>
        <end position="24"/>
    </location>
</feature>